<keyword evidence="4" id="KW-0804">Transcription</keyword>
<keyword evidence="2" id="KW-0805">Transcription regulation</keyword>
<dbReference type="PROSITE" id="PS00622">
    <property type="entry name" value="HTH_LUXR_1"/>
    <property type="match status" value="1"/>
</dbReference>
<name>A0ABT9MLI8_9ACTN</name>
<dbReference type="SUPFAM" id="SSF46894">
    <property type="entry name" value="C-terminal effector domain of the bipartite response regulators"/>
    <property type="match status" value="1"/>
</dbReference>
<keyword evidence="9" id="KW-1185">Reference proteome</keyword>
<dbReference type="GO" id="GO:0003677">
    <property type="term" value="F:DNA binding"/>
    <property type="evidence" value="ECO:0007669"/>
    <property type="project" value="UniProtKB-KW"/>
</dbReference>
<dbReference type="CDD" id="cd17535">
    <property type="entry name" value="REC_NarL-like"/>
    <property type="match status" value="1"/>
</dbReference>
<evidence type="ECO:0000259" key="7">
    <source>
        <dbReference type="PROSITE" id="PS50110"/>
    </source>
</evidence>
<organism evidence="8 9">
    <name type="scientific">Catenuloplanes nepalensis</name>
    <dbReference type="NCBI Taxonomy" id="587533"/>
    <lineage>
        <taxon>Bacteria</taxon>
        <taxon>Bacillati</taxon>
        <taxon>Actinomycetota</taxon>
        <taxon>Actinomycetes</taxon>
        <taxon>Micromonosporales</taxon>
        <taxon>Micromonosporaceae</taxon>
        <taxon>Catenuloplanes</taxon>
    </lineage>
</organism>
<dbReference type="InterPro" id="IPR016032">
    <property type="entry name" value="Sig_transdc_resp-reg_C-effctor"/>
</dbReference>
<keyword evidence="3 8" id="KW-0238">DNA-binding</keyword>
<dbReference type="PROSITE" id="PS50110">
    <property type="entry name" value="RESPONSE_REGULATORY"/>
    <property type="match status" value="1"/>
</dbReference>
<keyword evidence="1 5" id="KW-0597">Phosphoprotein</keyword>
<dbReference type="InterPro" id="IPR000792">
    <property type="entry name" value="Tscrpt_reg_LuxR_C"/>
</dbReference>
<dbReference type="PANTHER" id="PTHR43214:SF24">
    <property type="entry name" value="TRANSCRIPTIONAL REGULATORY PROTEIN NARL-RELATED"/>
    <property type="match status" value="1"/>
</dbReference>
<dbReference type="CDD" id="cd06170">
    <property type="entry name" value="LuxR_C_like"/>
    <property type="match status" value="1"/>
</dbReference>
<evidence type="ECO:0000256" key="4">
    <source>
        <dbReference type="ARBA" id="ARBA00023163"/>
    </source>
</evidence>
<dbReference type="SUPFAM" id="SSF52172">
    <property type="entry name" value="CheY-like"/>
    <property type="match status" value="1"/>
</dbReference>
<dbReference type="PANTHER" id="PTHR43214">
    <property type="entry name" value="TWO-COMPONENT RESPONSE REGULATOR"/>
    <property type="match status" value="1"/>
</dbReference>
<feature type="modified residue" description="4-aspartylphosphate" evidence="5">
    <location>
        <position position="56"/>
    </location>
</feature>
<proteinExistence type="predicted"/>
<dbReference type="InterPro" id="IPR011006">
    <property type="entry name" value="CheY-like_superfamily"/>
</dbReference>
<feature type="domain" description="Response regulatory" evidence="7">
    <location>
        <begin position="5"/>
        <end position="121"/>
    </location>
</feature>
<dbReference type="Proteomes" id="UP001240984">
    <property type="component" value="Unassembled WGS sequence"/>
</dbReference>
<comment type="caution">
    <text evidence="8">The sequence shown here is derived from an EMBL/GenBank/DDBJ whole genome shotgun (WGS) entry which is preliminary data.</text>
</comment>
<reference evidence="8 9" key="1">
    <citation type="submission" date="2023-07" db="EMBL/GenBank/DDBJ databases">
        <title>Sequencing the genomes of 1000 actinobacteria strains.</title>
        <authorList>
            <person name="Klenk H.-P."/>
        </authorList>
    </citation>
    <scope>NUCLEOTIDE SEQUENCE [LARGE SCALE GENOMIC DNA]</scope>
    <source>
        <strain evidence="8 9">DSM 44710</strain>
    </source>
</reference>
<dbReference type="Pfam" id="PF00072">
    <property type="entry name" value="Response_reg"/>
    <property type="match status" value="1"/>
</dbReference>
<dbReference type="PROSITE" id="PS50043">
    <property type="entry name" value="HTH_LUXR_2"/>
    <property type="match status" value="1"/>
</dbReference>
<dbReference type="Gene3D" id="3.40.50.2300">
    <property type="match status" value="1"/>
</dbReference>
<dbReference type="InterPro" id="IPR001789">
    <property type="entry name" value="Sig_transdc_resp-reg_receiver"/>
</dbReference>
<dbReference type="InterPro" id="IPR039420">
    <property type="entry name" value="WalR-like"/>
</dbReference>
<protein>
    <submittedName>
        <fullName evidence="8">DNA-binding NarL/FixJ family response regulator</fullName>
    </submittedName>
</protein>
<dbReference type="Pfam" id="PF00196">
    <property type="entry name" value="GerE"/>
    <property type="match status" value="1"/>
</dbReference>
<evidence type="ECO:0000259" key="6">
    <source>
        <dbReference type="PROSITE" id="PS50043"/>
    </source>
</evidence>
<sequence>METVKVLIVDDDALVRAGLVLMLGQFDDIQVTGAVTDGDEVAAEIARVRPDVVLMDVRMPRMDGLAATEALRARRDPPEVIVLTTFDTDRHVQRAIRAGAGGFLLKHTPPTRIADAIRQVAAGEPMMSPEVLRRMMGYVAGAGVDPRRDAARARLAALSDGERGVAERVGRGLTNQEIAAELHMSTATVKAYVSRVLTKLDMNNRVQIALLVHDADLPMA</sequence>
<feature type="domain" description="HTH luxR-type" evidence="6">
    <location>
        <begin position="151"/>
        <end position="216"/>
    </location>
</feature>
<gene>
    <name evidence="8" type="ORF">J2S43_000793</name>
</gene>
<evidence type="ECO:0000256" key="5">
    <source>
        <dbReference type="PROSITE-ProRule" id="PRU00169"/>
    </source>
</evidence>
<evidence type="ECO:0000256" key="2">
    <source>
        <dbReference type="ARBA" id="ARBA00023015"/>
    </source>
</evidence>
<dbReference type="InterPro" id="IPR058245">
    <property type="entry name" value="NreC/VraR/RcsB-like_REC"/>
</dbReference>
<dbReference type="EMBL" id="JAUSRA010000001">
    <property type="protein sequence ID" value="MDP9792281.1"/>
    <property type="molecule type" value="Genomic_DNA"/>
</dbReference>
<evidence type="ECO:0000256" key="3">
    <source>
        <dbReference type="ARBA" id="ARBA00023125"/>
    </source>
</evidence>
<evidence type="ECO:0000313" key="8">
    <source>
        <dbReference type="EMBL" id="MDP9792281.1"/>
    </source>
</evidence>
<evidence type="ECO:0000313" key="9">
    <source>
        <dbReference type="Proteomes" id="UP001240984"/>
    </source>
</evidence>
<dbReference type="PRINTS" id="PR00038">
    <property type="entry name" value="HTHLUXR"/>
</dbReference>
<dbReference type="SMART" id="SM00448">
    <property type="entry name" value="REC"/>
    <property type="match status" value="1"/>
</dbReference>
<evidence type="ECO:0000256" key="1">
    <source>
        <dbReference type="ARBA" id="ARBA00022553"/>
    </source>
</evidence>
<dbReference type="SMART" id="SM00421">
    <property type="entry name" value="HTH_LUXR"/>
    <property type="match status" value="1"/>
</dbReference>
<accession>A0ABT9MLI8</accession>